<accession>A0AAJ7S0S9</accession>
<dbReference type="KEGG" id="ccal:113464333"/>
<reference evidence="2" key="1">
    <citation type="submission" date="2025-08" db="UniProtKB">
        <authorList>
            <consortium name="RefSeq"/>
        </authorList>
    </citation>
    <scope>IDENTIFICATION</scope>
    <source>
        <tissue evidence="2">Whole body</tissue>
    </source>
</reference>
<dbReference type="GeneID" id="113464333"/>
<protein>
    <submittedName>
        <fullName evidence="2">Uncharacterized protein LOC113464333</fullName>
    </submittedName>
</protein>
<name>A0AAJ7S0S9_9HYME</name>
<evidence type="ECO:0000313" key="2">
    <source>
        <dbReference type="RefSeq" id="XP_026669284.1"/>
    </source>
</evidence>
<evidence type="ECO:0000313" key="1">
    <source>
        <dbReference type="Proteomes" id="UP000694925"/>
    </source>
</evidence>
<dbReference type="AlphaFoldDB" id="A0AAJ7S0S9"/>
<dbReference type="RefSeq" id="XP_026669284.1">
    <property type="nucleotide sequence ID" value="XM_026813483.1"/>
</dbReference>
<gene>
    <name evidence="2" type="primary">LOC113464333</name>
</gene>
<proteinExistence type="predicted"/>
<keyword evidence="1" id="KW-1185">Reference proteome</keyword>
<organism evidence="1 2">
    <name type="scientific">Ceratina calcarata</name>
    <dbReference type="NCBI Taxonomy" id="156304"/>
    <lineage>
        <taxon>Eukaryota</taxon>
        <taxon>Metazoa</taxon>
        <taxon>Ecdysozoa</taxon>
        <taxon>Arthropoda</taxon>
        <taxon>Hexapoda</taxon>
        <taxon>Insecta</taxon>
        <taxon>Pterygota</taxon>
        <taxon>Neoptera</taxon>
        <taxon>Endopterygota</taxon>
        <taxon>Hymenoptera</taxon>
        <taxon>Apocrita</taxon>
        <taxon>Aculeata</taxon>
        <taxon>Apoidea</taxon>
        <taxon>Anthophila</taxon>
        <taxon>Apidae</taxon>
        <taxon>Ceratina</taxon>
        <taxon>Zadontomerus</taxon>
    </lineage>
</organism>
<sequence length="269" mass="31418">MEHKNYTTVSYDQSAVNCTLSMPDDLRVSISGRDHYEVSMADGVNLKVTENREATNFDRRDILRSTYSIPYDWLFPFGRNGNGIRENTHDLPLIEDVEALPRLLRIRILRGFKQPGRNAITDIQQALGNYWMSLVRSTFQSHMDREENSEKEEATKTVYDRMEDELQPLSLGIKKAIDVETYKIGLEKEWKTAKPKTQGMAFERFLGHQTMEKEVLNWYKHCMREKYILPYFENISGTCFLWIMDCMTIALKVSVSDKWDGKIGESQKF</sequence>
<dbReference type="Proteomes" id="UP000694925">
    <property type="component" value="Unplaced"/>
</dbReference>